<keyword evidence="4 9" id="KW-0812">Transmembrane</keyword>
<feature type="domain" description="CBS" evidence="10">
    <location>
        <begin position="140"/>
        <end position="205"/>
    </location>
</feature>
<feature type="transmembrane region" description="Helical" evidence="9">
    <location>
        <begin position="430"/>
        <end position="453"/>
    </location>
</feature>
<keyword evidence="9" id="KW-1003">Cell membrane</keyword>
<comment type="subcellular location">
    <subcellularLocation>
        <location evidence="9">Cell membrane</location>
        <topology evidence="9">Multi-pass membrane protein</topology>
    </subcellularLocation>
    <subcellularLocation>
        <location evidence="1">Membrane</location>
        <topology evidence="1">Multi-pass membrane protein</topology>
    </subcellularLocation>
</comment>
<dbReference type="SUPFAM" id="SSF54631">
    <property type="entry name" value="CBS-domain pair"/>
    <property type="match status" value="1"/>
</dbReference>
<evidence type="ECO:0000313" key="12">
    <source>
        <dbReference type="Proteomes" id="UP001169069"/>
    </source>
</evidence>
<name>A0ABT7R0S4_9BACT</name>
<dbReference type="NCBIfam" id="TIGR00400">
    <property type="entry name" value="mgtE"/>
    <property type="match status" value="1"/>
</dbReference>
<evidence type="ECO:0000256" key="6">
    <source>
        <dbReference type="ARBA" id="ARBA00022989"/>
    </source>
</evidence>
<dbReference type="PANTHER" id="PTHR43773:SF1">
    <property type="entry name" value="MAGNESIUM TRANSPORTER MGTE"/>
    <property type="match status" value="1"/>
</dbReference>
<dbReference type="InterPro" id="IPR006669">
    <property type="entry name" value="MgtE_transporter"/>
</dbReference>
<feature type="transmembrane region" description="Helical" evidence="9">
    <location>
        <begin position="292"/>
        <end position="311"/>
    </location>
</feature>
<accession>A0ABT7R0S4</accession>
<keyword evidence="6 9" id="KW-1133">Transmembrane helix</keyword>
<keyword evidence="12" id="KW-1185">Reference proteome</keyword>
<dbReference type="Pfam" id="PF03448">
    <property type="entry name" value="MgtE_N"/>
    <property type="match status" value="1"/>
</dbReference>
<dbReference type="RefSeq" id="WP_289414179.1">
    <property type="nucleotide sequence ID" value="NZ_JAQIBD010000003.1"/>
</dbReference>
<comment type="caution">
    <text evidence="11">The sequence shown here is derived from an EMBL/GenBank/DDBJ whole genome shotgun (WGS) entry which is preliminary data.</text>
</comment>
<dbReference type="PROSITE" id="PS51371">
    <property type="entry name" value="CBS"/>
    <property type="match status" value="2"/>
</dbReference>
<feature type="transmembrane region" description="Helical" evidence="9">
    <location>
        <begin position="393"/>
        <end position="418"/>
    </location>
</feature>
<comment type="subunit">
    <text evidence="9">Homodimer.</text>
</comment>
<dbReference type="Pfam" id="PF00571">
    <property type="entry name" value="CBS"/>
    <property type="match status" value="2"/>
</dbReference>
<dbReference type="Pfam" id="PF01769">
    <property type="entry name" value="MgtE"/>
    <property type="match status" value="1"/>
</dbReference>
<dbReference type="Gene3D" id="1.25.60.10">
    <property type="entry name" value="MgtE N-terminal domain-like"/>
    <property type="match status" value="1"/>
</dbReference>
<dbReference type="InterPro" id="IPR000644">
    <property type="entry name" value="CBS_dom"/>
</dbReference>
<dbReference type="CDD" id="cd04606">
    <property type="entry name" value="CBS_pair_Mg_transporter"/>
    <property type="match status" value="1"/>
</dbReference>
<dbReference type="Gene3D" id="1.10.357.20">
    <property type="entry name" value="SLC41 divalent cation transporters, integral membrane domain"/>
    <property type="match status" value="1"/>
</dbReference>
<dbReference type="Proteomes" id="UP001169069">
    <property type="component" value="Unassembled WGS sequence"/>
</dbReference>
<keyword evidence="5 9" id="KW-0460">Magnesium</keyword>
<evidence type="ECO:0000256" key="4">
    <source>
        <dbReference type="ARBA" id="ARBA00022692"/>
    </source>
</evidence>
<evidence type="ECO:0000259" key="10">
    <source>
        <dbReference type="PROSITE" id="PS51371"/>
    </source>
</evidence>
<dbReference type="SUPFAM" id="SSF158791">
    <property type="entry name" value="MgtE N-terminal domain-like"/>
    <property type="match status" value="1"/>
</dbReference>
<comment type="function">
    <text evidence="9">Acts as a magnesium transporter.</text>
</comment>
<evidence type="ECO:0000313" key="11">
    <source>
        <dbReference type="EMBL" id="MDM5272379.1"/>
    </source>
</evidence>
<protein>
    <recommendedName>
        <fullName evidence="9">Magnesium transporter MgtE</fullName>
    </recommendedName>
</protein>
<feature type="transmembrane region" description="Helical" evidence="9">
    <location>
        <begin position="365"/>
        <end position="387"/>
    </location>
</feature>
<evidence type="ECO:0000256" key="1">
    <source>
        <dbReference type="ARBA" id="ARBA00004141"/>
    </source>
</evidence>
<dbReference type="InterPro" id="IPR038076">
    <property type="entry name" value="MgtE_N_sf"/>
</dbReference>
<feature type="transmembrane region" description="Helical" evidence="9">
    <location>
        <begin position="317"/>
        <end position="344"/>
    </location>
</feature>
<gene>
    <name evidence="11" type="primary">mgtE</name>
    <name evidence="11" type="ORF">PGH07_09330</name>
</gene>
<dbReference type="SUPFAM" id="SSF161093">
    <property type="entry name" value="MgtE membrane domain-like"/>
    <property type="match status" value="1"/>
</dbReference>
<evidence type="ECO:0000256" key="9">
    <source>
        <dbReference type="RuleBase" id="RU362011"/>
    </source>
</evidence>
<keyword evidence="3 9" id="KW-0813">Transport</keyword>
<dbReference type="InterPro" id="IPR006667">
    <property type="entry name" value="SLC41_membr_dom"/>
</dbReference>
<dbReference type="EMBL" id="JAQIBD010000003">
    <property type="protein sequence ID" value="MDM5272379.1"/>
    <property type="molecule type" value="Genomic_DNA"/>
</dbReference>
<comment type="similarity">
    <text evidence="2 9">Belongs to the SLC41A transporter family.</text>
</comment>
<dbReference type="SMART" id="SM00924">
    <property type="entry name" value="MgtE_N"/>
    <property type="match status" value="1"/>
</dbReference>
<evidence type="ECO:0000256" key="8">
    <source>
        <dbReference type="PROSITE-ProRule" id="PRU00703"/>
    </source>
</evidence>
<evidence type="ECO:0000256" key="5">
    <source>
        <dbReference type="ARBA" id="ARBA00022842"/>
    </source>
</evidence>
<feature type="domain" description="CBS" evidence="10">
    <location>
        <begin position="206"/>
        <end position="266"/>
    </location>
</feature>
<dbReference type="InterPro" id="IPR006668">
    <property type="entry name" value="Mg_transptr_MgtE_intracell_dom"/>
</dbReference>
<evidence type="ECO:0000256" key="2">
    <source>
        <dbReference type="ARBA" id="ARBA00009749"/>
    </source>
</evidence>
<evidence type="ECO:0000256" key="7">
    <source>
        <dbReference type="ARBA" id="ARBA00023136"/>
    </source>
</evidence>
<keyword evidence="7 9" id="KW-0472">Membrane</keyword>
<dbReference type="InterPro" id="IPR046342">
    <property type="entry name" value="CBS_dom_sf"/>
</dbReference>
<proteinExistence type="inferred from homology"/>
<evidence type="ECO:0000256" key="3">
    <source>
        <dbReference type="ARBA" id="ARBA00022448"/>
    </source>
</evidence>
<keyword evidence="8" id="KW-0129">CBS domain</keyword>
<sequence>MNEELFSSVEKIKHCITEYNEGMALGVHPYEIADLLVEIAELDKSVYQGLLEILPHILLAEVLVELPKPLQEEFYAEHGAKELAQLTQELDTDDAADLIQHIEVVDETKAGAILNNLPSEDRDTIEELISYNSNEAGAYMQVELFDAHIDETIGDSIKRLKHMKAHNEVSNIHHVFVVSDKKKFLGMIPLEDLILHGPKEYYKDIIEAEGKITVSVNDSDEIKSVVETVSNYDLSVIPVVNKKGTLLGRITSDDIYDIIEEEATDQLYHLAGVNDKAEQEESLWKVGKSRGIWLGLNLVTAIVASLVIGLFDSTIQSLVALAVLMPIVASMGGNAGTQTLTVTVRQMALGDIDLDEAKETIYKEVVVSLMNGMIYAIVMGLIAYWWFALPMLGVVIGAAMVINLLSAGFFGAVIPLGLKRFGIDPAIGSTVLLTTVTDVVGFFSFLGLATMILL</sequence>
<dbReference type="Gene3D" id="3.10.580.10">
    <property type="entry name" value="CBS-domain"/>
    <property type="match status" value="1"/>
</dbReference>
<dbReference type="PANTHER" id="PTHR43773">
    <property type="entry name" value="MAGNESIUM TRANSPORTER MGTE"/>
    <property type="match status" value="1"/>
</dbReference>
<organism evidence="11 12">
    <name type="scientific">Sulfurovum zhangzhouensis</name>
    <dbReference type="NCBI Taxonomy" id="3019067"/>
    <lineage>
        <taxon>Bacteria</taxon>
        <taxon>Pseudomonadati</taxon>
        <taxon>Campylobacterota</taxon>
        <taxon>Epsilonproteobacteria</taxon>
        <taxon>Campylobacterales</taxon>
        <taxon>Sulfurovaceae</taxon>
        <taxon>Sulfurovum</taxon>
    </lineage>
</organism>
<keyword evidence="9" id="KW-0479">Metal-binding</keyword>
<dbReference type="InterPro" id="IPR036739">
    <property type="entry name" value="SLC41_membr_dom_sf"/>
</dbReference>
<reference evidence="11" key="1">
    <citation type="submission" date="2023-01" db="EMBL/GenBank/DDBJ databases">
        <title>Sulfurovum sp. zt1-1 genome assembly.</title>
        <authorList>
            <person name="Wang J."/>
        </authorList>
    </citation>
    <scope>NUCLEOTIDE SEQUENCE</scope>
    <source>
        <strain evidence="11">Zt1-1</strain>
    </source>
</reference>